<gene>
    <name evidence="1" type="ORF">M9H77_12911</name>
</gene>
<evidence type="ECO:0000313" key="2">
    <source>
        <dbReference type="Proteomes" id="UP001060085"/>
    </source>
</evidence>
<sequence length="553" mass="60051">MALSSSLSLTTTLFSLLVFLLLSFAASHDGEPPLAPTPEPPPEIIGLIRKACKASNDTLSCESSLIHSGRPPANATLMSIMQSALWVSSENQNIAISMVNDLMESSPDNKNLTVAARHCMVGLIYGNYRTDLTVDALPRGRIKDARAWLSATSGYQVGCAAGFRNVNNATSKLNETVMFLENLVVLTNNVLSMMMNYDNFGEDTTSWGPPKTERDGYWGRVDGWGDTSSLPVFKGGVPSGEEADVTVCKVGVCDYDTVQTAVDAAPSTGGRFVIWIKAGVYEEILRIPLEKKNVVFVGDGMGKTVITGALSVGVSGVTTFDSATVGVVGDGFMARDLTIENTAGSDAQQAVAFRSLSDHSILENCEFLGNQDTLYPHSLRQFYKSCRIQGSVDFIFGNAAAIFQDCLILIAPRQTDPEKGANNAVTAHGRNLPAQSTGLVFWNCTINGTEEYMSLYHKNPQVHKTYLGRPWKQYSRAVFLNCTLAELIMPEGWMPWVGDFALDTLYFGELDNKGPGAPTSGRVSWSSKVPVEHVNTYSIQNFIQGDDWIPTSH</sequence>
<proteinExistence type="predicted"/>
<accession>A0ACC0BIR4</accession>
<reference evidence="2" key="1">
    <citation type="journal article" date="2023" name="Nat. Plants">
        <title>Single-cell RNA sequencing provides a high-resolution roadmap for understanding the multicellular compartmentation of specialized metabolism.</title>
        <authorList>
            <person name="Sun S."/>
            <person name="Shen X."/>
            <person name="Li Y."/>
            <person name="Li Y."/>
            <person name="Wang S."/>
            <person name="Li R."/>
            <person name="Zhang H."/>
            <person name="Shen G."/>
            <person name="Guo B."/>
            <person name="Wei J."/>
            <person name="Xu J."/>
            <person name="St-Pierre B."/>
            <person name="Chen S."/>
            <person name="Sun C."/>
        </authorList>
    </citation>
    <scope>NUCLEOTIDE SEQUENCE [LARGE SCALE GENOMIC DNA]</scope>
</reference>
<protein>
    <submittedName>
        <fullName evidence="1">Uncharacterized protein</fullName>
    </submittedName>
</protein>
<organism evidence="1 2">
    <name type="scientific">Catharanthus roseus</name>
    <name type="common">Madagascar periwinkle</name>
    <name type="synonym">Vinca rosea</name>
    <dbReference type="NCBI Taxonomy" id="4058"/>
    <lineage>
        <taxon>Eukaryota</taxon>
        <taxon>Viridiplantae</taxon>
        <taxon>Streptophyta</taxon>
        <taxon>Embryophyta</taxon>
        <taxon>Tracheophyta</taxon>
        <taxon>Spermatophyta</taxon>
        <taxon>Magnoliopsida</taxon>
        <taxon>eudicotyledons</taxon>
        <taxon>Gunneridae</taxon>
        <taxon>Pentapetalae</taxon>
        <taxon>asterids</taxon>
        <taxon>lamiids</taxon>
        <taxon>Gentianales</taxon>
        <taxon>Apocynaceae</taxon>
        <taxon>Rauvolfioideae</taxon>
        <taxon>Vinceae</taxon>
        <taxon>Catharanthinae</taxon>
        <taxon>Catharanthus</taxon>
    </lineage>
</organism>
<keyword evidence="2" id="KW-1185">Reference proteome</keyword>
<name>A0ACC0BIR4_CATRO</name>
<evidence type="ECO:0000313" key="1">
    <source>
        <dbReference type="EMBL" id="KAI5672547.1"/>
    </source>
</evidence>
<comment type="caution">
    <text evidence="1">The sequence shown here is derived from an EMBL/GenBank/DDBJ whole genome shotgun (WGS) entry which is preliminary data.</text>
</comment>
<dbReference type="Proteomes" id="UP001060085">
    <property type="component" value="Linkage Group LG03"/>
</dbReference>
<dbReference type="EMBL" id="CM044703">
    <property type="protein sequence ID" value="KAI5672547.1"/>
    <property type="molecule type" value="Genomic_DNA"/>
</dbReference>